<evidence type="ECO:0000256" key="1">
    <source>
        <dbReference type="SAM" id="MobiDB-lite"/>
    </source>
</evidence>
<feature type="compositionally biased region" description="Polar residues" evidence="1">
    <location>
        <begin position="196"/>
        <end position="206"/>
    </location>
</feature>
<proteinExistence type="predicted"/>
<reference evidence="3" key="1">
    <citation type="submission" date="2016-03" db="EMBL/GenBank/DDBJ databases">
        <authorList>
            <person name="Guldener U."/>
        </authorList>
    </citation>
    <scope>NUCLEOTIDE SEQUENCE [LARGE SCALE GENOMIC DNA]</scope>
    <source>
        <strain evidence="3">04CH-RAC-A.6.1</strain>
    </source>
</reference>
<feature type="compositionally biased region" description="Basic and acidic residues" evidence="1">
    <location>
        <begin position="311"/>
        <end position="326"/>
    </location>
</feature>
<feature type="region of interest" description="Disordered" evidence="1">
    <location>
        <begin position="1"/>
        <end position="130"/>
    </location>
</feature>
<name>A0A1E1LIS2_9HELO</name>
<sequence>MSAPPQSSNPFRRKAATNLPSAMSTRPSTSTHASSQNGNTQENAGIDQISMPKKVTKKVRVKSPPPLSPSTPSMPDSSTFGEDTFPAHDRLPSPPVPRAEDPFDSVNSEISEDDGSAIPSKAPANPFSRTLDTMEHPEREATISNPTPNIAQAGRASMDVAAFSRLLMTGDAGLNTPPAQPAAPPHAHTIGDRGCSTDTSSISRQSIFEAVQGPGPLLQSPRTSHEILKLEDEGGKGLKSEPATGPAPRVKPLPPSSRHGKLIKVVLRDERVSNALQSPPTPGITSQHYFSSEPRSQTDLNKPLPPAPTRASHDWDRESVFDKESAGKTPEPPSPSTSMRRPPSPSLSLRRKNPPATPLARRHSQMISDSMLTRDPMRLLDKSEEESYRAQLQENRRPSADSIRAPPPPPSRRPGSVHRGLSQTVLKSPSTVSLPTPPPTRGSSRSISGGKPPSVSNLDLSSTNVGKRTPNLGPPPPPPRHGRRSMDAPKSPTDSQRRSGEYFRQSIESARRGSSQYETTSEIKEIEEGNRHDILADLSKLQQDIDALRQAETVKIT</sequence>
<feature type="compositionally biased region" description="Low complexity" evidence="1">
    <location>
        <begin position="441"/>
        <end position="454"/>
    </location>
</feature>
<accession>A0A1E1LIS2</accession>
<evidence type="ECO:0000313" key="3">
    <source>
        <dbReference type="Proteomes" id="UP000178912"/>
    </source>
</evidence>
<dbReference type="OrthoDB" id="428854at2759"/>
<feature type="region of interest" description="Disordered" evidence="1">
    <location>
        <begin position="172"/>
        <end position="519"/>
    </location>
</feature>
<feature type="compositionally biased region" description="Basic and acidic residues" evidence="1">
    <location>
        <begin position="375"/>
        <end position="399"/>
    </location>
</feature>
<feature type="compositionally biased region" description="Polar residues" evidence="1">
    <location>
        <begin position="506"/>
        <end position="519"/>
    </location>
</feature>
<dbReference type="EMBL" id="FJUX01000127">
    <property type="protein sequence ID" value="CZT10396.1"/>
    <property type="molecule type" value="Genomic_DNA"/>
</dbReference>
<feature type="compositionally biased region" description="Polar residues" evidence="1">
    <location>
        <begin position="274"/>
        <end position="300"/>
    </location>
</feature>
<feature type="compositionally biased region" description="Polar residues" evidence="1">
    <location>
        <begin position="455"/>
        <end position="466"/>
    </location>
</feature>
<feature type="compositionally biased region" description="Polar residues" evidence="1">
    <location>
        <begin position="1"/>
        <end position="10"/>
    </location>
</feature>
<dbReference type="Proteomes" id="UP000178912">
    <property type="component" value="Unassembled WGS sequence"/>
</dbReference>
<feature type="compositionally biased region" description="Basic and acidic residues" evidence="1">
    <location>
        <begin position="223"/>
        <end position="239"/>
    </location>
</feature>
<evidence type="ECO:0000313" key="2">
    <source>
        <dbReference type="EMBL" id="CZT10396.1"/>
    </source>
</evidence>
<keyword evidence="3" id="KW-1185">Reference proteome</keyword>
<protein>
    <submittedName>
        <fullName evidence="2">Uncharacterized protein</fullName>
    </submittedName>
</protein>
<gene>
    <name evidence="2" type="ORF">RAG0_14890</name>
</gene>
<feature type="compositionally biased region" description="Polar residues" evidence="1">
    <location>
        <begin position="18"/>
        <end position="43"/>
    </location>
</feature>
<dbReference type="AlphaFoldDB" id="A0A1E1LIS2"/>
<organism evidence="2 3">
    <name type="scientific">Rhynchosporium agropyri</name>
    <dbReference type="NCBI Taxonomy" id="914238"/>
    <lineage>
        <taxon>Eukaryota</taxon>
        <taxon>Fungi</taxon>
        <taxon>Dikarya</taxon>
        <taxon>Ascomycota</taxon>
        <taxon>Pezizomycotina</taxon>
        <taxon>Leotiomycetes</taxon>
        <taxon>Helotiales</taxon>
        <taxon>Ploettnerulaceae</taxon>
        <taxon>Rhynchosporium</taxon>
    </lineage>
</organism>